<evidence type="ECO:0000256" key="1">
    <source>
        <dbReference type="SAM" id="MobiDB-lite"/>
    </source>
</evidence>
<evidence type="ECO:0000313" key="2">
    <source>
        <dbReference type="EMBL" id="OAV98871.1"/>
    </source>
</evidence>
<reference evidence="2" key="2">
    <citation type="submission" date="2016-05" db="EMBL/GenBank/DDBJ databases">
        <title>Comparative analysis highlights variable genome content of wheat rusts and divergence of the mating loci.</title>
        <authorList>
            <person name="Cuomo C.A."/>
            <person name="Bakkeren G."/>
            <person name="Szabo L."/>
            <person name="Khalil H."/>
            <person name="Joly D."/>
            <person name="Goldberg J."/>
            <person name="Young S."/>
            <person name="Zeng Q."/>
            <person name="Fellers J."/>
        </authorList>
    </citation>
    <scope>NUCLEOTIDE SEQUENCE [LARGE SCALE GENOMIC DNA]</scope>
    <source>
        <strain evidence="2">1-1 BBBD Race 1</strain>
    </source>
</reference>
<name>A0A180H258_PUCT1</name>
<evidence type="ECO:0000313" key="4">
    <source>
        <dbReference type="Proteomes" id="UP000005240"/>
    </source>
</evidence>
<evidence type="ECO:0000313" key="3">
    <source>
        <dbReference type="EnsemblFungi" id="PTTG_25544-t43_1-p1"/>
    </source>
</evidence>
<organism evidence="2">
    <name type="scientific">Puccinia triticina (isolate 1-1 / race 1 (BBBD))</name>
    <name type="common">Brown leaf rust fungus</name>
    <dbReference type="NCBI Taxonomy" id="630390"/>
    <lineage>
        <taxon>Eukaryota</taxon>
        <taxon>Fungi</taxon>
        <taxon>Dikarya</taxon>
        <taxon>Basidiomycota</taxon>
        <taxon>Pucciniomycotina</taxon>
        <taxon>Pucciniomycetes</taxon>
        <taxon>Pucciniales</taxon>
        <taxon>Pucciniaceae</taxon>
        <taxon>Puccinia</taxon>
    </lineage>
</organism>
<gene>
    <name evidence="2" type="ORF">PTTG_25544</name>
</gene>
<dbReference type="PANTHER" id="PTHR33266:SF1">
    <property type="entry name" value="F-BOX DOMAIN-CONTAINING PROTEIN"/>
    <property type="match status" value="1"/>
</dbReference>
<dbReference type="PANTHER" id="PTHR33266">
    <property type="entry name" value="CHROMOSOME 15, WHOLE GENOME SHOTGUN SEQUENCE"/>
    <property type="match status" value="1"/>
</dbReference>
<feature type="region of interest" description="Disordered" evidence="1">
    <location>
        <begin position="1"/>
        <end position="56"/>
    </location>
</feature>
<proteinExistence type="predicted"/>
<reference evidence="3 4" key="3">
    <citation type="journal article" date="2017" name="G3 (Bethesda)">
        <title>Comparative analysis highlights variable genome content of wheat rusts and divergence of the mating loci.</title>
        <authorList>
            <person name="Cuomo C.A."/>
            <person name="Bakkeren G."/>
            <person name="Khalil H.B."/>
            <person name="Panwar V."/>
            <person name="Joly D."/>
            <person name="Linning R."/>
            <person name="Sakthikumar S."/>
            <person name="Song X."/>
            <person name="Adiconis X."/>
            <person name="Fan L."/>
            <person name="Goldberg J.M."/>
            <person name="Levin J.Z."/>
            <person name="Young S."/>
            <person name="Zeng Q."/>
            <person name="Anikster Y."/>
            <person name="Bruce M."/>
            <person name="Wang M."/>
            <person name="Yin C."/>
            <person name="McCallum B."/>
            <person name="Szabo L.J."/>
            <person name="Hulbert S."/>
            <person name="Chen X."/>
            <person name="Fellers J.P."/>
        </authorList>
    </citation>
    <scope>NUCLEOTIDE SEQUENCE</scope>
    <source>
        <strain evidence="4">Isolate 1-1 / race 1 (BBBD)</strain>
        <strain evidence="3">isolate 1-1 / race 1 (BBBD)</strain>
    </source>
</reference>
<keyword evidence="4" id="KW-1185">Reference proteome</keyword>
<dbReference type="EnsemblFungi" id="PTTG_25544-t43_1">
    <property type="protein sequence ID" value="PTTG_25544-t43_1-p1"/>
    <property type="gene ID" value="PTTG_25544"/>
</dbReference>
<dbReference type="STRING" id="630390.A0A180H258"/>
<dbReference type="Proteomes" id="UP000005240">
    <property type="component" value="Unassembled WGS sequence"/>
</dbReference>
<feature type="compositionally biased region" description="Polar residues" evidence="1">
    <location>
        <begin position="1"/>
        <end position="12"/>
    </location>
</feature>
<sequence length="809" mass="90748">MSPSLSNSSDNGTRNRRTDTSNLADHSDPHSRSPDDLEDENPSKRPRLPLGKDDCENDETERLRAKFMELHPTLDAGKAGKSFSSFQEAAKDVRLVGTYLAKLEKFRGSLLPGINRSYVDQMWQQFIQRETKSQSLAQDLRFPGNTYMIDMAVELAFLWNHPQYHGKTEISKTTMLEAVEAKNQDEACAILEARSKEVSSLGKDDSEDSQTKQLREKFIKMHLFLYETEAEEHFISFRKVAGDELVNTYLAQLEEFYRDVRNDGPLQIRLAWPQFILREKDSQDLAKNFSFDGNMMDRAIKLAFLWRHPQYDGRTEFSTMRQAVEAKTDNEARAILEARSKNASSSTVSSDIIKKGYNSPFLRFDEIIKPMLTSLDEYTEKWQDTEYLAPYAALIGPSMSGKSRSLIEMAQHICVIYVCLRSTDSTGYPPRSALAEHMLPQKLSNLTYHSALLAGIFQVAANFFNKQDVTADVRVRLNQWNDYTEVASLGTLDWAERTQQRFTDDVLAEMKKFDNSMEDPLVCAMNAMSDSTGFVNKNPLKVLLVLDEARVLLTTPESTLGLSLFRTLRRTIMKTPEKAGFFTILVDTTSNVANFSRASKFDPSARHGFVGPNLLYPPLYEIASLDAMVPPEPPKSWEELVSPGRLFKYGSPVFGTYFCDASAEENAVHTNIHHAILELAHFKLLGPSEPTGPKNLTKAQAFAFLGPTIQPRLSAAYDLNTELIASHAAHCDHINPDCDMVLSNYPSQFTLAAAAVRFLTDDGKLVQCIKALTAAVLYGLNAAGSAGELASRIILLRAMQVAFASKKKT</sequence>
<accession>A0A180H258</accession>
<dbReference type="VEuPathDB" id="FungiDB:PTTG_25544"/>
<reference evidence="2" key="1">
    <citation type="submission" date="2009-11" db="EMBL/GenBank/DDBJ databases">
        <authorList>
            <consortium name="The Broad Institute Genome Sequencing Platform"/>
            <person name="Ward D."/>
            <person name="Feldgarden M."/>
            <person name="Earl A."/>
            <person name="Young S.K."/>
            <person name="Zeng Q."/>
            <person name="Koehrsen M."/>
            <person name="Alvarado L."/>
            <person name="Berlin A."/>
            <person name="Bochicchio J."/>
            <person name="Borenstein D."/>
            <person name="Chapman S.B."/>
            <person name="Chen Z."/>
            <person name="Engels R."/>
            <person name="Freedman E."/>
            <person name="Gellesch M."/>
            <person name="Goldberg J."/>
            <person name="Griggs A."/>
            <person name="Gujja S."/>
            <person name="Heilman E."/>
            <person name="Heiman D."/>
            <person name="Hepburn T."/>
            <person name="Howarth C."/>
            <person name="Jen D."/>
            <person name="Larson L."/>
            <person name="Lewis B."/>
            <person name="Mehta T."/>
            <person name="Park D."/>
            <person name="Pearson M."/>
            <person name="Roberts A."/>
            <person name="Saif S."/>
            <person name="Shea T."/>
            <person name="Shenoy N."/>
            <person name="Sisk P."/>
            <person name="Stolte C."/>
            <person name="Sykes S."/>
            <person name="Thomson T."/>
            <person name="Walk T."/>
            <person name="White J."/>
            <person name="Yandava C."/>
            <person name="Izard J."/>
            <person name="Baranova O.V."/>
            <person name="Blanton J.M."/>
            <person name="Tanner A.C."/>
            <person name="Dewhirst F.E."/>
            <person name="Haas B."/>
            <person name="Nusbaum C."/>
            <person name="Birren B."/>
        </authorList>
    </citation>
    <scope>NUCLEOTIDE SEQUENCE [LARGE SCALE GENOMIC DNA]</scope>
    <source>
        <strain evidence="2">1-1 BBBD Race 1</strain>
    </source>
</reference>
<dbReference type="AlphaFoldDB" id="A0A180H258"/>
<dbReference type="EMBL" id="ADAS02000005">
    <property type="protein sequence ID" value="OAV98871.1"/>
    <property type="molecule type" value="Genomic_DNA"/>
</dbReference>
<protein>
    <submittedName>
        <fullName evidence="2 3">Uncharacterized protein</fullName>
    </submittedName>
</protein>
<feature type="compositionally biased region" description="Basic and acidic residues" evidence="1">
    <location>
        <begin position="25"/>
        <end position="35"/>
    </location>
</feature>
<dbReference type="OrthoDB" id="2497424at2759"/>
<reference evidence="3" key="4">
    <citation type="submission" date="2025-05" db="UniProtKB">
        <authorList>
            <consortium name="EnsemblFungi"/>
        </authorList>
    </citation>
    <scope>IDENTIFICATION</scope>
    <source>
        <strain evidence="3">isolate 1-1 / race 1 (BBBD)</strain>
    </source>
</reference>